<dbReference type="Gene3D" id="3.30.565.10">
    <property type="entry name" value="Histidine kinase-like ATPase, C-terminal domain"/>
    <property type="match status" value="1"/>
</dbReference>
<keyword evidence="7 14" id="KW-0812">Transmembrane</keyword>
<dbReference type="InterPro" id="IPR003594">
    <property type="entry name" value="HATPase_dom"/>
</dbReference>
<dbReference type="EC" id="2.7.13.3" evidence="3"/>
<keyword evidence="6" id="KW-0808">Transferase</keyword>
<dbReference type="CDD" id="cd00075">
    <property type="entry name" value="HATPase"/>
    <property type="match status" value="1"/>
</dbReference>
<dbReference type="Pfam" id="PF00512">
    <property type="entry name" value="HisKA"/>
    <property type="match status" value="1"/>
</dbReference>
<dbReference type="GO" id="GO:0005524">
    <property type="term" value="F:ATP binding"/>
    <property type="evidence" value="ECO:0007669"/>
    <property type="project" value="UniProtKB-KW"/>
</dbReference>
<evidence type="ECO:0000256" key="14">
    <source>
        <dbReference type="SAM" id="Phobius"/>
    </source>
</evidence>
<dbReference type="Pfam" id="PF02743">
    <property type="entry name" value="dCache_1"/>
    <property type="match status" value="1"/>
</dbReference>
<keyword evidence="11 14" id="KW-1133">Transmembrane helix</keyword>
<dbReference type="CDD" id="cd00082">
    <property type="entry name" value="HisKA"/>
    <property type="match status" value="1"/>
</dbReference>
<keyword evidence="8" id="KW-0547">Nucleotide-binding</keyword>
<comment type="subcellular location">
    <subcellularLocation>
        <location evidence="2">Cell membrane</location>
        <topology evidence="2">Multi-pass membrane protein</topology>
    </subcellularLocation>
</comment>
<dbReference type="PANTHER" id="PTHR43065:SF46">
    <property type="entry name" value="C4-DICARBOXYLATE TRANSPORT SENSOR PROTEIN DCTB"/>
    <property type="match status" value="1"/>
</dbReference>
<dbReference type="InterPro" id="IPR005467">
    <property type="entry name" value="His_kinase_dom"/>
</dbReference>
<evidence type="ECO:0000256" key="12">
    <source>
        <dbReference type="ARBA" id="ARBA00023012"/>
    </source>
</evidence>
<dbReference type="Gene3D" id="6.10.340.10">
    <property type="match status" value="1"/>
</dbReference>
<dbReference type="SUPFAM" id="SSF55874">
    <property type="entry name" value="ATPase domain of HSP90 chaperone/DNA topoisomerase II/histidine kinase"/>
    <property type="match status" value="1"/>
</dbReference>
<dbReference type="SUPFAM" id="SSF47384">
    <property type="entry name" value="Homodimeric domain of signal transducing histidine kinase"/>
    <property type="match status" value="1"/>
</dbReference>
<evidence type="ECO:0000256" key="9">
    <source>
        <dbReference type="ARBA" id="ARBA00022777"/>
    </source>
</evidence>
<keyword evidence="5" id="KW-0597">Phosphoprotein</keyword>
<evidence type="ECO:0000256" key="3">
    <source>
        <dbReference type="ARBA" id="ARBA00012438"/>
    </source>
</evidence>
<dbReference type="Gene3D" id="3.30.450.20">
    <property type="entry name" value="PAS domain"/>
    <property type="match status" value="1"/>
</dbReference>
<dbReference type="InterPro" id="IPR036890">
    <property type="entry name" value="HATPase_C_sf"/>
</dbReference>
<dbReference type="SMART" id="SM00304">
    <property type="entry name" value="HAMP"/>
    <property type="match status" value="1"/>
</dbReference>
<evidence type="ECO:0000256" key="7">
    <source>
        <dbReference type="ARBA" id="ARBA00022692"/>
    </source>
</evidence>
<dbReference type="AlphaFoldDB" id="A0A1T4QN43"/>
<keyword evidence="13 14" id="KW-0472">Membrane</keyword>
<dbReference type="PRINTS" id="PR00344">
    <property type="entry name" value="BCTRLSENSOR"/>
</dbReference>
<dbReference type="InterPro" id="IPR004358">
    <property type="entry name" value="Sig_transdc_His_kin-like_C"/>
</dbReference>
<dbReference type="OrthoDB" id="9764522at2"/>
<organism evidence="17 18">
    <name type="scientific">Carboxydocella sporoproducens DSM 16521</name>
    <dbReference type="NCBI Taxonomy" id="1121270"/>
    <lineage>
        <taxon>Bacteria</taxon>
        <taxon>Bacillati</taxon>
        <taxon>Bacillota</taxon>
        <taxon>Clostridia</taxon>
        <taxon>Eubacteriales</taxon>
        <taxon>Clostridiales Family XVI. Incertae Sedis</taxon>
        <taxon>Carboxydocella</taxon>
    </lineage>
</organism>
<evidence type="ECO:0000313" key="18">
    <source>
        <dbReference type="Proteomes" id="UP000189933"/>
    </source>
</evidence>
<dbReference type="InterPro" id="IPR003661">
    <property type="entry name" value="HisK_dim/P_dom"/>
</dbReference>
<evidence type="ECO:0000259" key="15">
    <source>
        <dbReference type="PROSITE" id="PS50109"/>
    </source>
</evidence>
<dbReference type="InterPro" id="IPR029151">
    <property type="entry name" value="Sensor-like_sf"/>
</dbReference>
<evidence type="ECO:0000259" key="16">
    <source>
        <dbReference type="PROSITE" id="PS50885"/>
    </source>
</evidence>
<dbReference type="CDD" id="cd12914">
    <property type="entry name" value="PDC1_DGC_like"/>
    <property type="match status" value="1"/>
</dbReference>
<dbReference type="CDD" id="cd06225">
    <property type="entry name" value="HAMP"/>
    <property type="match status" value="1"/>
</dbReference>
<evidence type="ECO:0000256" key="11">
    <source>
        <dbReference type="ARBA" id="ARBA00022989"/>
    </source>
</evidence>
<sequence length="583" mass="66081">MRLNFRLRILLLFLIITIVPFAFFFYFSWRAEREALKQQLEYHLVIMANNLAESTYQFINERLTDLKFMTLSVPWTSSPYILRKYLQDFNESYPQYDGAIYVNPAGQVLADSNISAEGKDVSSRPWFKPALQGQYYFSDIYYSPIVQRPLLVLAAPVKSQNQIVGVVSPSVHLANLWQMVDAFSSRQQTFGQAGYAFIINQKGEFIAHPDRQKILKDNFLTEHQLQLNTILTAAREKKLINLPRDRAVAAFALVKPFSSNTRAWVVGVTIPEQVLYAPLDKLTRDLVSLFAVVLCVSLFFSLYLAHSLGQPLTKLLTAIAAYGEGKKPEPLPVESDDEIGKLNRAFNQMVWQLEEREKELIRSEKFKTAGQLAAGMAHEIRNPLTTIKGFLQIFSQQNASTNQINPKYLHLIINEVERIERIINEFLYISKSVKKESVNLNSLLQDLLMFCEPRAFQQKVILQRELADNLPLVELVPEQVKQVFLNLIQNALESMPAGGELKISSQWLPDANLIEVKVSDTGFGMTEETLAQLGTPFFTTKPDGHGLGLMLTYQLVELWGGKIQVKSAPGQGSTFSIFIPCSQ</sequence>
<keyword evidence="10" id="KW-0067">ATP-binding</keyword>
<feature type="domain" description="HAMP" evidence="16">
    <location>
        <begin position="306"/>
        <end position="358"/>
    </location>
</feature>
<dbReference type="Gene3D" id="1.10.287.130">
    <property type="match status" value="1"/>
</dbReference>
<dbReference type="SMART" id="SM00387">
    <property type="entry name" value="HATPase_c"/>
    <property type="match status" value="1"/>
</dbReference>
<name>A0A1T4QN43_9FIRM</name>
<accession>A0A1T4QN43</accession>
<feature type="domain" description="Histidine kinase" evidence="15">
    <location>
        <begin position="375"/>
        <end position="583"/>
    </location>
</feature>
<evidence type="ECO:0000256" key="13">
    <source>
        <dbReference type="ARBA" id="ARBA00023136"/>
    </source>
</evidence>
<dbReference type="PROSITE" id="PS50885">
    <property type="entry name" value="HAMP"/>
    <property type="match status" value="1"/>
</dbReference>
<comment type="catalytic activity">
    <reaction evidence="1">
        <text>ATP + protein L-histidine = ADP + protein N-phospho-L-histidine.</text>
        <dbReference type="EC" id="2.7.13.3"/>
    </reaction>
</comment>
<dbReference type="Pfam" id="PF00672">
    <property type="entry name" value="HAMP"/>
    <property type="match status" value="1"/>
</dbReference>
<evidence type="ECO:0000313" key="17">
    <source>
        <dbReference type="EMBL" id="SKA05115.1"/>
    </source>
</evidence>
<evidence type="ECO:0000256" key="1">
    <source>
        <dbReference type="ARBA" id="ARBA00000085"/>
    </source>
</evidence>
<dbReference type="SUPFAM" id="SSF158472">
    <property type="entry name" value="HAMP domain-like"/>
    <property type="match status" value="1"/>
</dbReference>
<keyword evidence="18" id="KW-1185">Reference proteome</keyword>
<dbReference type="InterPro" id="IPR003660">
    <property type="entry name" value="HAMP_dom"/>
</dbReference>
<dbReference type="SMART" id="SM00388">
    <property type="entry name" value="HisKA"/>
    <property type="match status" value="1"/>
</dbReference>
<evidence type="ECO:0000256" key="8">
    <source>
        <dbReference type="ARBA" id="ARBA00022741"/>
    </source>
</evidence>
<dbReference type="PANTHER" id="PTHR43065">
    <property type="entry name" value="SENSOR HISTIDINE KINASE"/>
    <property type="match status" value="1"/>
</dbReference>
<evidence type="ECO:0000256" key="6">
    <source>
        <dbReference type="ARBA" id="ARBA00022679"/>
    </source>
</evidence>
<protein>
    <recommendedName>
        <fullName evidence="3">histidine kinase</fullName>
        <ecNumber evidence="3">2.7.13.3</ecNumber>
    </recommendedName>
</protein>
<feature type="transmembrane region" description="Helical" evidence="14">
    <location>
        <begin position="7"/>
        <end position="29"/>
    </location>
</feature>
<dbReference type="Pfam" id="PF02518">
    <property type="entry name" value="HATPase_c"/>
    <property type="match status" value="1"/>
</dbReference>
<keyword evidence="9 17" id="KW-0418">Kinase</keyword>
<dbReference type="SUPFAM" id="SSF103190">
    <property type="entry name" value="Sensory domain-like"/>
    <property type="match status" value="1"/>
</dbReference>
<evidence type="ECO:0000256" key="2">
    <source>
        <dbReference type="ARBA" id="ARBA00004651"/>
    </source>
</evidence>
<evidence type="ECO:0000256" key="4">
    <source>
        <dbReference type="ARBA" id="ARBA00022475"/>
    </source>
</evidence>
<dbReference type="GO" id="GO:0000155">
    <property type="term" value="F:phosphorelay sensor kinase activity"/>
    <property type="evidence" value="ECO:0007669"/>
    <property type="project" value="InterPro"/>
</dbReference>
<dbReference type="Proteomes" id="UP000189933">
    <property type="component" value="Unassembled WGS sequence"/>
</dbReference>
<dbReference type="CDD" id="cd12912">
    <property type="entry name" value="PDC2_MCP_like"/>
    <property type="match status" value="1"/>
</dbReference>
<dbReference type="GO" id="GO:0005886">
    <property type="term" value="C:plasma membrane"/>
    <property type="evidence" value="ECO:0007669"/>
    <property type="project" value="UniProtKB-SubCell"/>
</dbReference>
<proteinExistence type="predicted"/>
<evidence type="ECO:0000256" key="10">
    <source>
        <dbReference type="ARBA" id="ARBA00022840"/>
    </source>
</evidence>
<dbReference type="RefSeq" id="WP_078665769.1">
    <property type="nucleotide sequence ID" value="NZ_FUXM01000020.1"/>
</dbReference>
<dbReference type="InterPro" id="IPR033479">
    <property type="entry name" value="dCache_1"/>
</dbReference>
<reference evidence="18" key="1">
    <citation type="submission" date="2017-02" db="EMBL/GenBank/DDBJ databases">
        <authorList>
            <person name="Varghese N."/>
            <person name="Submissions S."/>
        </authorList>
    </citation>
    <scope>NUCLEOTIDE SEQUENCE [LARGE SCALE GENOMIC DNA]</scope>
    <source>
        <strain evidence="18">DSM 16521</strain>
    </source>
</reference>
<evidence type="ECO:0000256" key="5">
    <source>
        <dbReference type="ARBA" id="ARBA00022553"/>
    </source>
</evidence>
<keyword evidence="12" id="KW-0902">Two-component regulatory system</keyword>
<gene>
    <name evidence="17" type="ORF">SAMN02745885_01726</name>
</gene>
<dbReference type="InterPro" id="IPR036097">
    <property type="entry name" value="HisK_dim/P_sf"/>
</dbReference>
<dbReference type="EMBL" id="FUXM01000020">
    <property type="protein sequence ID" value="SKA05115.1"/>
    <property type="molecule type" value="Genomic_DNA"/>
</dbReference>
<dbReference type="PROSITE" id="PS50109">
    <property type="entry name" value="HIS_KIN"/>
    <property type="match status" value="1"/>
</dbReference>
<keyword evidence="4" id="KW-1003">Cell membrane</keyword>